<proteinExistence type="predicted"/>
<feature type="chain" id="PRO_5021854887" description="Carboxypeptidase regulatory-like domain-containing protein" evidence="1">
    <location>
        <begin position="20"/>
        <end position="215"/>
    </location>
</feature>
<evidence type="ECO:0000313" key="3">
    <source>
        <dbReference type="Proteomes" id="UP000318834"/>
    </source>
</evidence>
<keyword evidence="1" id="KW-0732">Signal</keyword>
<comment type="caution">
    <text evidence="2">The sequence shown here is derived from an EMBL/GenBank/DDBJ whole genome shotgun (WGS) entry which is preliminary data.</text>
</comment>
<dbReference type="Proteomes" id="UP000318834">
    <property type="component" value="Unassembled WGS sequence"/>
</dbReference>
<evidence type="ECO:0000256" key="1">
    <source>
        <dbReference type="SAM" id="SignalP"/>
    </source>
</evidence>
<organism evidence="2 3">
    <name type="scientific">Candidatus Segetimicrobium genomatis</name>
    <dbReference type="NCBI Taxonomy" id="2569760"/>
    <lineage>
        <taxon>Bacteria</taxon>
        <taxon>Bacillati</taxon>
        <taxon>Candidatus Sysuimicrobiota</taxon>
        <taxon>Candidatus Sysuimicrobiia</taxon>
        <taxon>Candidatus Sysuimicrobiales</taxon>
        <taxon>Candidatus Segetimicrobiaceae</taxon>
        <taxon>Candidatus Segetimicrobium</taxon>
    </lineage>
</organism>
<feature type="signal peptide" evidence="1">
    <location>
        <begin position="1"/>
        <end position="19"/>
    </location>
</feature>
<sequence length="215" mass="22513">MKTVFAALSVVILVTVAFAAAPQHAVGAGNGAPSGPHYNLNIIGVSKDKSADMTGDNGHRIFVDLGKKDGTAVTTRILLSQSFDGSFEVLDANGTDGEASFKLPAPGTYTVWARARGKPGGSAMMTTCAQDPTSTDPTALICSLENEVFVRGTGPGNNQFKNVTDALTTIVLAAGSDLALACGSTQVDLFDPCLAGFLWQYDNNGLKLLQVRFYY</sequence>
<evidence type="ECO:0008006" key="4">
    <source>
        <dbReference type="Google" id="ProtNLM"/>
    </source>
</evidence>
<name>A0A537IWC8_9BACT</name>
<accession>A0A537IWC8</accession>
<evidence type="ECO:0000313" key="2">
    <source>
        <dbReference type="EMBL" id="TMI75624.1"/>
    </source>
</evidence>
<reference evidence="2 3" key="1">
    <citation type="journal article" date="2019" name="Nat. Microbiol.">
        <title>Mediterranean grassland soil C-N compound turnover is dependent on rainfall and depth, and is mediated by genomically divergent microorganisms.</title>
        <authorList>
            <person name="Diamond S."/>
            <person name="Andeer P.F."/>
            <person name="Li Z."/>
            <person name="Crits-Christoph A."/>
            <person name="Burstein D."/>
            <person name="Anantharaman K."/>
            <person name="Lane K.R."/>
            <person name="Thomas B.C."/>
            <person name="Pan C."/>
            <person name="Northen T.R."/>
            <person name="Banfield J.F."/>
        </authorList>
    </citation>
    <scope>NUCLEOTIDE SEQUENCE [LARGE SCALE GENOMIC DNA]</scope>
    <source>
        <strain evidence="2">NP_8</strain>
    </source>
</reference>
<protein>
    <recommendedName>
        <fullName evidence="4">Carboxypeptidase regulatory-like domain-containing protein</fullName>
    </recommendedName>
</protein>
<dbReference type="AlphaFoldDB" id="A0A537IWC8"/>
<gene>
    <name evidence="2" type="ORF">E6H05_06155</name>
</gene>
<dbReference type="EMBL" id="VBAP01000042">
    <property type="protein sequence ID" value="TMI75624.1"/>
    <property type="molecule type" value="Genomic_DNA"/>
</dbReference>